<accession>A0A7X0VYD0</accession>
<comment type="caution">
    <text evidence="1">The sequence shown here is derived from an EMBL/GenBank/DDBJ whole genome shotgun (WGS) entry which is preliminary data.</text>
</comment>
<gene>
    <name evidence="1" type="ORF">H7C18_26975</name>
</gene>
<dbReference type="Proteomes" id="UP000564644">
    <property type="component" value="Unassembled WGS sequence"/>
</dbReference>
<reference evidence="1 2" key="1">
    <citation type="submission" date="2020-08" db="EMBL/GenBank/DDBJ databases">
        <title>Cohnella phylogeny.</title>
        <authorList>
            <person name="Dunlap C."/>
        </authorList>
    </citation>
    <scope>NUCLEOTIDE SEQUENCE [LARGE SCALE GENOMIC DNA]</scope>
    <source>
        <strain evidence="1 2">CBP 2801</strain>
    </source>
</reference>
<sequence length="345" mass="37566">MRVGDARKAAAAWVAEHEGRVEGFEGAYISGSTVGMPDDAMLAPASDVDIVVVLSGPEPPVRLGKFRYRDALLEVTYLSWSQLSSPEKVLSSYYLAGGFRTDTILADPSGRLRELQAEVSPHFAEPAWVRRRLENVRQRIEDGLRSLDPSAPWHGQVMGWLFPTGVTAHLPLVAALRNPTVRLRYVAAKDVLREYGREDLYPELLGRLGCADLSPQRVEAHVDGLARTFDAAAAAAKTPFFFSSDITAAARPIAIDGSRELIRAGLHREAMFWIVATFARCHYLLAADAPELEASLAPAFRAAVADLGIASSGDMARRAQDTLSFLPKLWSAAEEIAAANPFPTQ</sequence>
<name>A0A7X0VYD0_9BACL</name>
<evidence type="ECO:0000313" key="1">
    <source>
        <dbReference type="EMBL" id="MBB6734575.1"/>
    </source>
</evidence>
<proteinExistence type="predicted"/>
<protein>
    <recommendedName>
        <fullName evidence="3">Polymerase nucleotidyl transferase domain-containing protein</fullName>
    </recommendedName>
</protein>
<dbReference type="EMBL" id="JACJVO010000034">
    <property type="protein sequence ID" value="MBB6734575.1"/>
    <property type="molecule type" value="Genomic_DNA"/>
</dbReference>
<evidence type="ECO:0008006" key="3">
    <source>
        <dbReference type="Google" id="ProtNLM"/>
    </source>
</evidence>
<dbReference type="RefSeq" id="WP_185132286.1">
    <property type="nucleotide sequence ID" value="NZ_JACJVO010000034.1"/>
</dbReference>
<evidence type="ECO:0000313" key="2">
    <source>
        <dbReference type="Proteomes" id="UP000564644"/>
    </source>
</evidence>
<organism evidence="1 2">
    <name type="scientific">Cohnella zeiphila</name>
    <dbReference type="NCBI Taxonomy" id="2761120"/>
    <lineage>
        <taxon>Bacteria</taxon>
        <taxon>Bacillati</taxon>
        <taxon>Bacillota</taxon>
        <taxon>Bacilli</taxon>
        <taxon>Bacillales</taxon>
        <taxon>Paenibacillaceae</taxon>
        <taxon>Cohnella</taxon>
    </lineage>
</organism>
<keyword evidence="2" id="KW-1185">Reference proteome</keyword>
<dbReference type="AlphaFoldDB" id="A0A7X0VYD0"/>